<accession>A0A0D2NQL7</accession>
<name>A0A0D2NQL7_HYPSF</name>
<dbReference type="STRING" id="945553.A0A0D2NQL7"/>
<dbReference type="AlphaFoldDB" id="A0A0D2NQL7"/>
<sequence length="520" mass="59888">MWSASSEAMGPSKDIETATTHQTQDNDACLPIFSIPNEITMLIFSFACHPSPIFGQSRMHGFNAEELSHFAREEGHELTVSHVCRSWRSISLAYAELWSSFHYFSKYNRQHFTARRRAYLERAQSSLLTLWVCFSSTEDVTNIFQMLRCTNNSRWRKISLLFDRNYSLERKMVWVLPRQQHSPDANAHRFSYDNLETLDVGCPDGYWLWMNSDINRIIGEVACTPRLAALRVDAGATILQPFGKMHRASLSVLQLHSWGHWGLSWETFLSIFSNFPNLTTLTISGCIFSSAPSTVTQKVIAPNLQYLRISSNTVLWLWLYLHAPRLRHLSITQARLSDWRFPWGDDILGDASPPMFPSLEVLTLVNCTPHLYDDLRCVASLAHATRTISQLVIAREYSETEPKDARQYEMMVQTPSMRPFWPSNGVSPIHIFYTAPAYGTRNYIDFFRALRVLRWRKRLLGDGWTLRISPAFVRRWSADAPELWEVAVAEGLVEPVLRDERPRPGDVDPCWTYEAGFATY</sequence>
<dbReference type="Gene3D" id="3.80.10.10">
    <property type="entry name" value="Ribonuclease Inhibitor"/>
    <property type="match status" value="1"/>
</dbReference>
<organism evidence="2 3">
    <name type="scientific">Hypholoma sublateritium (strain FD-334 SS-4)</name>
    <dbReference type="NCBI Taxonomy" id="945553"/>
    <lineage>
        <taxon>Eukaryota</taxon>
        <taxon>Fungi</taxon>
        <taxon>Dikarya</taxon>
        <taxon>Basidiomycota</taxon>
        <taxon>Agaricomycotina</taxon>
        <taxon>Agaricomycetes</taxon>
        <taxon>Agaricomycetidae</taxon>
        <taxon>Agaricales</taxon>
        <taxon>Agaricineae</taxon>
        <taxon>Strophariaceae</taxon>
        <taxon>Hypholoma</taxon>
    </lineage>
</organism>
<dbReference type="OrthoDB" id="2840678at2759"/>
<protein>
    <recommendedName>
        <fullName evidence="4">F-box domain-containing protein</fullName>
    </recommendedName>
</protein>
<reference evidence="3" key="1">
    <citation type="submission" date="2014-04" db="EMBL/GenBank/DDBJ databases">
        <title>Evolutionary Origins and Diversification of the Mycorrhizal Mutualists.</title>
        <authorList>
            <consortium name="DOE Joint Genome Institute"/>
            <consortium name="Mycorrhizal Genomics Consortium"/>
            <person name="Kohler A."/>
            <person name="Kuo A."/>
            <person name="Nagy L.G."/>
            <person name="Floudas D."/>
            <person name="Copeland A."/>
            <person name="Barry K.W."/>
            <person name="Cichocki N."/>
            <person name="Veneault-Fourrey C."/>
            <person name="LaButti K."/>
            <person name="Lindquist E.A."/>
            <person name="Lipzen A."/>
            <person name="Lundell T."/>
            <person name="Morin E."/>
            <person name="Murat C."/>
            <person name="Riley R."/>
            <person name="Ohm R."/>
            <person name="Sun H."/>
            <person name="Tunlid A."/>
            <person name="Henrissat B."/>
            <person name="Grigoriev I.V."/>
            <person name="Hibbett D.S."/>
            <person name="Martin F."/>
        </authorList>
    </citation>
    <scope>NUCLEOTIDE SEQUENCE [LARGE SCALE GENOMIC DNA]</scope>
    <source>
        <strain evidence="3">FD-334 SS-4</strain>
    </source>
</reference>
<dbReference type="InterPro" id="IPR032675">
    <property type="entry name" value="LRR_dom_sf"/>
</dbReference>
<keyword evidence="3" id="KW-1185">Reference proteome</keyword>
<proteinExistence type="predicted"/>
<feature type="region of interest" description="Disordered" evidence="1">
    <location>
        <begin position="1"/>
        <end position="22"/>
    </location>
</feature>
<dbReference type="SUPFAM" id="SSF52047">
    <property type="entry name" value="RNI-like"/>
    <property type="match status" value="1"/>
</dbReference>
<evidence type="ECO:0000313" key="3">
    <source>
        <dbReference type="Proteomes" id="UP000054270"/>
    </source>
</evidence>
<dbReference type="EMBL" id="KN817581">
    <property type="protein sequence ID" value="KJA19076.1"/>
    <property type="molecule type" value="Genomic_DNA"/>
</dbReference>
<gene>
    <name evidence="2" type="ORF">HYPSUDRAFT_44530</name>
</gene>
<dbReference type="Proteomes" id="UP000054270">
    <property type="component" value="Unassembled WGS sequence"/>
</dbReference>
<evidence type="ECO:0000256" key="1">
    <source>
        <dbReference type="SAM" id="MobiDB-lite"/>
    </source>
</evidence>
<evidence type="ECO:0008006" key="4">
    <source>
        <dbReference type="Google" id="ProtNLM"/>
    </source>
</evidence>
<evidence type="ECO:0000313" key="2">
    <source>
        <dbReference type="EMBL" id="KJA19076.1"/>
    </source>
</evidence>